<evidence type="ECO:0000313" key="2">
    <source>
        <dbReference type="Proteomes" id="UP000198677"/>
    </source>
</evidence>
<dbReference type="Proteomes" id="UP000198677">
    <property type="component" value="Unassembled WGS sequence"/>
</dbReference>
<evidence type="ECO:0008006" key="3">
    <source>
        <dbReference type="Google" id="ProtNLM"/>
    </source>
</evidence>
<protein>
    <recommendedName>
        <fullName evidence="3">Peptidase M50</fullName>
    </recommendedName>
</protein>
<proteinExistence type="predicted"/>
<evidence type="ECO:0000313" key="1">
    <source>
        <dbReference type="EMBL" id="SEL60599.1"/>
    </source>
</evidence>
<organism evidence="1 2">
    <name type="scientific">Rhodococcus maanshanensis</name>
    <dbReference type="NCBI Taxonomy" id="183556"/>
    <lineage>
        <taxon>Bacteria</taxon>
        <taxon>Bacillati</taxon>
        <taxon>Actinomycetota</taxon>
        <taxon>Actinomycetes</taxon>
        <taxon>Mycobacteriales</taxon>
        <taxon>Nocardiaceae</taxon>
        <taxon>Rhodococcus</taxon>
    </lineage>
</organism>
<reference evidence="2" key="1">
    <citation type="submission" date="2016-10" db="EMBL/GenBank/DDBJ databases">
        <authorList>
            <person name="Varghese N."/>
            <person name="Submissions S."/>
        </authorList>
    </citation>
    <scope>NUCLEOTIDE SEQUENCE [LARGE SCALE GENOMIC DNA]</scope>
    <source>
        <strain evidence="2">DSM 44675</strain>
    </source>
</reference>
<dbReference type="AlphaFoldDB" id="A0A1H7RKL0"/>
<gene>
    <name evidence="1" type="ORF">SAMN05444583_111132</name>
</gene>
<keyword evidence="2" id="KW-1185">Reference proteome</keyword>
<accession>A0A1H7RKL0</accession>
<name>A0A1H7RKL0_9NOCA</name>
<dbReference type="EMBL" id="FOAW01000011">
    <property type="protein sequence ID" value="SEL60599.1"/>
    <property type="molecule type" value="Genomic_DNA"/>
</dbReference>
<dbReference type="RefSeq" id="WP_245816367.1">
    <property type="nucleotide sequence ID" value="NZ_FOAW01000011.1"/>
</dbReference>
<sequence>MTCLVLACGDAPVPPRLAELATVTAPAVPAKPDFDELLPRLDELGERSTSAPRLIVVGEDAALAAALTRLMRSERLSVELAYVTATRTAATRLYRLPTGSPAADLAVLGRAAPLPLVRDDSGTALVGLATITGPEGGELVGETYADSTRLFSGTVRSVRVAPTLEAPGVRATVGRGWGFLGPRWTGARAVQTGSTAAVVTRDGVTTPRSLKRCSFYRHPQDWLLVR</sequence>